<comment type="catalytic activity">
    <reaction evidence="1">
        <text>(6R)-NADPHX = (6S)-NADPHX</text>
        <dbReference type="Rhea" id="RHEA:32227"/>
        <dbReference type="ChEBI" id="CHEBI:64076"/>
        <dbReference type="ChEBI" id="CHEBI:64077"/>
        <dbReference type="EC" id="5.1.99.6"/>
    </reaction>
</comment>
<protein>
    <recommendedName>
        <fullName evidence="1">NAD(P)H-hydrate epimerase</fullName>
        <ecNumber evidence="1">5.1.99.6</ecNumber>
    </recommendedName>
    <alternativeName>
        <fullName evidence="1">NAD(P)HX epimerase</fullName>
    </alternativeName>
</protein>
<feature type="binding site" evidence="1">
    <location>
        <begin position="137"/>
        <end position="143"/>
    </location>
    <ligand>
        <name>(6S)-NADPHX</name>
        <dbReference type="ChEBI" id="CHEBI:64076"/>
    </ligand>
</feature>
<dbReference type="Gene3D" id="3.40.50.10260">
    <property type="entry name" value="YjeF N-terminal domain"/>
    <property type="match status" value="1"/>
</dbReference>
<dbReference type="PANTHER" id="PTHR13612">
    <property type="entry name" value="ENHANCER OF MRNA-DECAPPING PROTEIN 3"/>
    <property type="match status" value="1"/>
</dbReference>
<gene>
    <name evidence="1" type="primary">nnrE</name>
    <name evidence="3" type="ORF">ACFSBX_11905</name>
</gene>
<evidence type="ECO:0000259" key="2">
    <source>
        <dbReference type="PROSITE" id="PS51385"/>
    </source>
</evidence>
<dbReference type="PROSITE" id="PS51385">
    <property type="entry name" value="YJEF_N"/>
    <property type="match status" value="1"/>
</dbReference>
<evidence type="ECO:0000313" key="4">
    <source>
        <dbReference type="Proteomes" id="UP001597085"/>
    </source>
</evidence>
<dbReference type="RefSeq" id="WP_256420714.1">
    <property type="nucleotide sequence ID" value="NZ_JANHDI010000004.1"/>
</dbReference>
<dbReference type="Proteomes" id="UP001597085">
    <property type="component" value="Unassembled WGS sequence"/>
</dbReference>
<dbReference type="SUPFAM" id="SSF64153">
    <property type="entry name" value="YjeF N-terminal domain-like"/>
    <property type="match status" value="1"/>
</dbReference>
<sequence>MATGRFHTSTGTPVPAVTAETMRRVDRVAVDDVGIELLQMMEHAGRTLAFHVLRVGGGSALVVAGNGGNGGGLACARHLANREVDVSLVLDRDPDELTGAAAQQHRILQQMGVPTHVGPGFVSENDSADVVVDALIGYGLTGPVREPADELIRAVNRHGAPAVSLDVPSGVDATTGETLGDAVDPDRTVTLGLPKTGLRDRAETVFLADLGIPRAVYDRLEIEYENPFGRGFWVGLRA</sequence>
<dbReference type="GO" id="GO:0046872">
    <property type="term" value="F:metal ion binding"/>
    <property type="evidence" value="ECO:0007669"/>
    <property type="project" value="UniProtKB-KW"/>
</dbReference>
<comment type="caution">
    <text evidence="1">Lacks conserved residue(s) required for the propagation of feature annotation.</text>
</comment>
<keyword evidence="1 3" id="KW-0413">Isomerase</keyword>
<keyword evidence="4" id="KW-1185">Reference proteome</keyword>
<keyword evidence="1" id="KW-0521">NADP</keyword>
<keyword evidence="1" id="KW-0630">Potassium</keyword>
<feature type="binding site" evidence="1">
    <location>
        <position position="133"/>
    </location>
    <ligand>
        <name>K(+)</name>
        <dbReference type="ChEBI" id="CHEBI:29103"/>
    </ligand>
</feature>
<feature type="domain" description="YjeF N-terminal" evidence="2">
    <location>
        <begin position="22"/>
        <end position="218"/>
    </location>
</feature>
<organism evidence="3 4">
    <name type="scientific">Halobellus rarus</name>
    <dbReference type="NCBI Taxonomy" id="1126237"/>
    <lineage>
        <taxon>Archaea</taxon>
        <taxon>Methanobacteriati</taxon>
        <taxon>Methanobacteriota</taxon>
        <taxon>Stenosarchaea group</taxon>
        <taxon>Halobacteria</taxon>
        <taxon>Halobacteriales</taxon>
        <taxon>Haloferacaceae</taxon>
        <taxon>Halobellus</taxon>
    </lineage>
</organism>
<feature type="binding site" evidence="1">
    <location>
        <begin position="68"/>
        <end position="72"/>
    </location>
    <ligand>
        <name>(6S)-NADPHX</name>
        <dbReference type="ChEBI" id="CHEBI:64076"/>
    </ligand>
</feature>
<evidence type="ECO:0000313" key="3">
    <source>
        <dbReference type="EMBL" id="MFD1599658.1"/>
    </source>
</evidence>
<feature type="binding site" evidence="1">
    <location>
        <position position="169"/>
    </location>
    <ligand>
        <name>K(+)</name>
        <dbReference type="ChEBI" id="CHEBI:29103"/>
    </ligand>
</feature>
<keyword evidence="1" id="KW-0547">Nucleotide-binding</keyword>
<accession>A0ABD6CNA5</accession>
<comment type="caution">
    <text evidence="3">The sequence shown here is derived from an EMBL/GenBank/DDBJ whole genome shotgun (WGS) entry which is preliminary data.</text>
</comment>
<keyword evidence="1" id="KW-0479">Metal-binding</keyword>
<feature type="binding site" evidence="1">
    <location>
        <position position="69"/>
    </location>
    <ligand>
        <name>K(+)</name>
        <dbReference type="ChEBI" id="CHEBI:29103"/>
    </ligand>
</feature>
<keyword evidence="1" id="KW-0520">NAD</keyword>
<dbReference type="InterPro" id="IPR036652">
    <property type="entry name" value="YjeF_N_dom_sf"/>
</dbReference>
<reference evidence="3 4" key="1">
    <citation type="journal article" date="2019" name="Int. J. Syst. Evol. Microbiol.">
        <title>The Global Catalogue of Microorganisms (GCM) 10K type strain sequencing project: providing services to taxonomists for standard genome sequencing and annotation.</title>
        <authorList>
            <consortium name="The Broad Institute Genomics Platform"/>
            <consortium name="The Broad Institute Genome Sequencing Center for Infectious Disease"/>
            <person name="Wu L."/>
            <person name="Ma J."/>
        </authorList>
    </citation>
    <scope>NUCLEOTIDE SEQUENCE [LARGE SCALE GENOMIC DNA]</scope>
    <source>
        <strain evidence="3 4">CGMCC 1.12121</strain>
    </source>
</reference>
<dbReference type="PANTHER" id="PTHR13612:SF0">
    <property type="entry name" value="ENHANCER OF MRNA-DECAPPING PROTEIN 3"/>
    <property type="match status" value="1"/>
</dbReference>
<comment type="similarity">
    <text evidence="1">Belongs to the NnrE/AIBP family.</text>
</comment>
<dbReference type="NCBIfam" id="TIGR00197">
    <property type="entry name" value="yjeF_nterm"/>
    <property type="match status" value="1"/>
</dbReference>
<dbReference type="HAMAP" id="MF_01966">
    <property type="entry name" value="NADHX_epimerase"/>
    <property type="match status" value="1"/>
</dbReference>
<name>A0ABD6CNA5_9EURY</name>
<comment type="function">
    <text evidence="1">Catalyzes the epimerization of the S- and R-forms of NAD(P)HX, a damaged form of NAD(P)H that is a result of enzymatic or heat-dependent hydration. This is a prerequisite for the S-specific NAD(P)H-hydrate dehydratase to allow the repair of both epimers of NAD(P)HX.</text>
</comment>
<dbReference type="EMBL" id="JBHUDK010000010">
    <property type="protein sequence ID" value="MFD1599658.1"/>
    <property type="molecule type" value="Genomic_DNA"/>
</dbReference>
<comment type="catalytic activity">
    <reaction evidence="1">
        <text>(6R)-NADHX = (6S)-NADHX</text>
        <dbReference type="Rhea" id="RHEA:32215"/>
        <dbReference type="ChEBI" id="CHEBI:64074"/>
        <dbReference type="ChEBI" id="CHEBI:64075"/>
        <dbReference type="EC" id="5.1.99.6"/>
    </reaction>
</comment>
<dbReference type="Pfam" id="PF03853">
    <property type="entry name" value="YjeF_N"/>
    <property type="match status" value="1"/>
</dbReference>
<feature type="binding site" evidence="1">
    <location>
        <position position="166"/>
    </location>
    <ligand>
        <name>(6S)-NADPHX</name>
        <dbReference type="ChEBI" id="CHEBI:64076"/>
    </ligand>
</feature>
<dbReference type="InterPro" id="IPR004443">
    <property type="entry name" value="YjeF_N_dom"/>
</dbReference>
<evidence type="ECO:0000256" key="1">
    <source>
        <dbReference type="HAMAP-Rule" id="MF_01966"/>
    </source>
</evidence>
<dbReference type="GO" id="GO:0000166">
    <property type="term" value="F:nucleotide binding"/>
    <property type="evidence" value="ECO:0007669"/>
    <property type="project" value="UniProtKB-KW"/>
</dbReference>
<proteinExistence type="inferred from homology"/>
<dbReference type="EC" id="5.1.99.6" evidence="1"/>
<dbReference type="GO" id="GO:0052856">
    <property type="term" value="F:NAD(P)HX epimerase activity"/>
    <property type="evidence" value="ECO:0007669"/>
    <property type="project" value="UniProtKB-UniRule"/>
</dbReference>
<dbReference type="AlphaFoldDB" id="A0ABD6CNA5"/>
<comment type="cofactor">
    <cofactor evidence="1">
        <name>K(+)</name>
        <dbReference type="ChEBI" id="CHEBI:29103"/>
    </cofactor>
    <text evidence="1">Binds 1 potassium ion per subunit.</text>
</comment>